<keyword evidence="5 19" id="KW-0808">Transferase</keyword>
<dbReference type="CDD" id="cd19933">
    <property type="entry name" value="REC_ETR-like"/>
    <property type="match status" value="1"/>
</dbReference>
<sequence>MLRALCNGVLILSLHFFACAAEIEFPQCNCDSDSGWSVESILGCQKVSDFLIAAAYFSIPLELFYFVTCSNLFPFKWVLFQFGAFIVLCGLTHFLNVFTYEPHSFILMLALTISKFLTALVSFLTAITLLTLIPQLLRVKVRENFLRIKARELDQEVGHMKRQEEASWHVRMLTQEIRKSLDRHTILYTTLVELSKTLELQNCAVWMPNDDKTKINLTHELRLRNSSDVYRLSIPIDDPDVMEVKKSEGVKILRPESLLGSASSGEVDESGPVAAIRMPLLKVSDFKGGTPEFIQTCYAILVLVLPRDDFRIWRQHELEIVEVVADQVAVALSHAAVLEESQLMRDKLAEQNRALHQAKQNVMMANEARNAFQRVMSQGMRRPVHSILGLLSMMQQENLIPEQRLVIDTMAKTGCVVSTLINDAVEISTINRDHFALEMRSFHLHSMIKEAASVARCLCDFRGFGFGVQVENLVPDRVVGDERRIFHVILHMVGNLLNGCDEGYVTLRVRSDNGVEDRQGLRWAPWQSKLSSGCACVRFEIGIKRLQSFDLSSSVQLSRRPNGEGFDMGLSFSMCKKLVQLMQGNIWAVPNSQGHPEMMTLVLRFQQQPIMPNSELRGSPKHHLPTPSLFKGLKVLLTDEDGINRVVTQKLLEKLGCCVSSVSSGNQCLRCLGTSGTPFQLVILDINMPDMNGFEVAMRIQNFRSGCWPLTVALTASVEEDTWEKCVQVGMSGLIRKPVLLHVLKEELFRVLQNT</sequence>
<dbReference type="InterPro" id="IPR011006">
    <property type="entry name" value="CheY-like_superfamily"/>
</dbReference>
<keyword evidence="11 19" id="KW-0256">Endoplasmic reticulum</keyword>
<keyword evidence="14 19" id="KW-0186">Copper</keyword>
<dbReference type="GO" id="GO:0004674">
    <property type="term" value="F:protein serine/threonine kinase activity"/>
    <property type="evidence" value="ECO:0007669"/>
    <property type="project" value="UniProtKB-ARBA"/>
</dbReference>
<keyword evidence="16 19" id="KW-0472">Membrane</keyword>
<dbReference type="SUPFAM" id="SSF55874">
    <property type="entry name" value="ATPase domain of HSP90 chaperone/DNA topoisomerase II/histidine kinase"/>
    <property type="match status" value="1"/>
</dbReference>
<evidence type="ECO:0000256" key="21">
    <source>
        <dbReference type="PIRSR" id="PIRSR026389-3"/>
    </source>
</evidence>
<name>A0A6I9S1V5_ELAGV</name>
<dbReference type="InterPro" id="IPR036097">
    <property type="entry name" value="HisK_dim/P_sf"/>
</dbReference>
<feature type="coiled-coil region" evidence="24">
    <location>
        <begin position="341"/>
        <end position="368"/>
    </location>
</feature>
<dbReference type="FunCoup" id="A0A6I9S1V5">
    <property type="interactions" value="159"/>
</dbReference>
<keyword evidence="9 19" id="KW-0936">Ethylene signaling pathway</keyword>
<keyword evidence="10 19" id="KW-0418">Kinase</keyword>
<feature type="transmembrane region" description="Helical" evidence="25">
    <location>
        <begin position="50"/>
        <end position="67"/>
    </location>
</feature>
<evidence type="ECO:0000256" key="23">
    <source>
        <dbReference type="PROSITE-ProRule" id="PRU00169"/>
    </source>
</evidence>
<dbReference type="AlphaFoldDB" id="A0A6I9S1V5"/>
<evidence type="ECO:0000256" key="16">
    <source>
        <dbReference type="ARBA" id="ARBA00023136"/>
    </source>
</evidence>
<dbReference type="PROSITE" id="PS50110">
    <property type="entry name" value="RESPONSE_REGULATORY"/>
    <property type="match status" value="1"/>
</dbReference>
<accession>A0A6I9S1V5</accession>
<dbReference type="Gene3D" id="3.40.50.2300">
    <property type="match status" value="1"/>
</dbReference>
<feature type="binding site" evidence="20">
    <location>
        <position position="93"/>
    </location>
    <ligand>
        <name>Cu cation</name>
        <dbReference type="ChEBI" id="CHEBI:23378"/>
    </ligand>
</feature>
<dbReference type="Gene3D" id="3.30.565.10">
    <property type="entry name" value="Histidine kinase-like ATPase, C-terminal domain"/>
    <property type="match status" value="1"/>
</dbReference>
<evidence type="ECO:0000256" key="25">
    <source>
        <dbReference type="SAM" id="Phobius"/>
    </source>
</evidence>
<dbReference type="GO" id="GO:0038199">
    <property type="term" value="F:ethylene receptor activity"/>
    <property type="evidence" value="ECO:0007669"/>
    <property type="project" value="UniProtKB-UniRule"/>
</dbReference>
<dbReference type="GO" id="GO:0046872">
    <property type="term" value="F:metal ion binding"/>
    <property type="evidence" value="ECO:0007669"/>
    <property type="project" value="UniProtKB-UniRule"/>
</dbReference>
<keyword evidence="29" id="KW-1185">Reference proteome</keyword>
<evidence type="ECO:0000256" key="3">
    <source>
        <dbReference type="ARBA" id="ARBA00009842"/>
    </source>
</evidence>
<evidence type="ECO:0000256" key="15">
    <source>
        <dbReference type="ARBA" id="ARBA00023012"/>
    </source>
</evidence>
<comment type="similarity">
    <text evidence="3 19">Belongs to the ethylene receptor family.</text>
</comment>
<evidence type="ECO:0000256" key="5">
    <source>
        <dbReference type="ARBA" id="ARBA00022679"/>
    </source>
</evidence>
<dbReference type="PROSITE" id="PS50109">
    <property type="entry name" value="HIS_KIN"/>
    <property type="match status" value="1"/>
</dbReference>
<keyword evidence="4 23" id="KW-0597">Phosphoprotein</keyword>
<keyword evidence="17 21" id="KW-1015">Disulfide bond</keyword>
<dbReference type="CDD" id="cd00082">
    <property type="entry name" value="HisKA"/>
    <property type="match status" value="1"/>
</dbReference>
<comment type="function">
    <text evidence="19">May act early in the ethylene signal transduction pathway, possibly as an ethylene receptor, or as a regulator of the pathway.</text>
</comment>
<evidence type="ECO:0000256" key="19">
    <source>
        <dbReference type="PIRNR" id="PIRNR026389"/>
    </source>
</evidence>
<evidence type="ECO:0000256" key="13">
    <source>
        <dbReference type="ARBA" id="ARBA00022989"/>
    </source>
</evidence>
<keyword evidence="7 19" id="KW-0479">Metal-binding</keyword>
<feature type="disulfide bond" description="Interchain" evidence="21">
    <location>
        <position position="28"/>
    </location>
</feature>
<evidence type="ECO:0000259" key="28">
    <source>
        <dbReference type="PROSITE" id="PS50110"/>
    </source>
</evidence>
<dbReference type="GO" id="GO:0005789">
    <property type="term" value="C:endoplasmic reticulum membrane"/>
    <property type="evidence" value="ECO:0007669"/>
    <property type="project" value="UniProtKB-SubCell"/>
</dbReference>
<dbReference type="FunFam" id="3.40.50.2300:FF:000240">
    <property type="entry name" value="Ethylene receptor"/>
    <property type="match status" value="1"/>
</dbReference>
<dbReference type="InParanoid" id="A0A6I9S1V5"/>
<keyword evidence="8 19" id="KW-0547">Nucleotide-binding</keyword>
<dbReference type="Pfam" id="PF01590">
    <property type="entry name" value="GAF"/>
    <property type="match status" value="1"/>
</dbReference>
<dbReference type="GO" id="GO:0010105">
    <property type="term" value="P:negative regulation of ethylene-activated signaling pathway"/>
    <property type="evidence" value="ECO:0007669"/>
    <property type="project" value="UniProtKB-ARBA"/>
</dbReference>
<dbReference type="Gene3D" id="1.10.287.130">
    <property type="match status" value="1"/>
</dbReference>
<dbReference type="Pfam" id="PF25487">
    <property type="entry name" value="ETR1_N"/>
    <property type="match status" value="1"/>
</dbReference>
<dbReference type="GO" id="GO:0005524">
    <property type="term" value="F:ATP binding"/>
    <property type="evidence" value="ECO:0007669"/>
    <property type="project" value="UniProtKB-UniRule"/>
</dbReference>
<keyword evidence="26" id="KW-0732">Signal</keyword>
<evidence type="ECO:0000256" key="4">
    <source>
        <dbReference type="ARBA" id="ARBA00022553"/>
    </source>
</evidence>
<reference evidence="30" key="1">
    <citation type="submission" date="2025-08" db="UniProtKB">
        <authorList>
            <consortium name="RefSeq"/>
        </authorList>
    </citation>
    <scope>IDENTIFICATION</scope>
</reference>
<evidence type="ECO:0000256" key="8">
    <source>
        <dbReference type="ARBA" id="ARBA00022741"/>
    </source>
</evidence>
<dbReference type="SMART" id="SM00448">
    <property type="entry name" value="REC"/>
    <property type="match status" value="1"/>
</dbReference>
<comment type="subcellular location">
    <subcellularLocation>
        <location evidence="2">Endoplasmic reticulum membrane</location>
        <topology evidence="2">Multi-pass membrane protein</topology>
    </subcellularLocation>
</comment>
<evidence type="ECO:0000256" key="7">
    <source>
        <dbReference type="ARBA" id="ARBA00022723"/>
    </source>
</evidence>
<evidence type="ECO:0000313" key="30">
    <source>
        <dbReference type="RefSeq" id="XP_010935768.1"/>
    </source>
</evidence>
<protein>
    <recommendedName>
        <fullName evidence="19">Ethylene receptor</fullName>
    </recommendedName>
</protein>
<feature type="disulfide bond" description="Interchain" evidence="21">
    <location>
        <position position="30"/>
    </location>
</feature>
<dbReference type="InterPro" id="IPR003661">
    <property type="entry name" value="HisK_dim/P_dom"/>
</dbReference>
<feature type="signal peptide" evidence="26">
    <location>
        <begin position="1"/>
        <end position="20"/>
    </location>
</feature>
<dbReference type="Pfam" id="PF00512">
    <property type="entry name" value="HisKA"/>
    <property type="match status" value="1"/>
</dbReference>
<keyword evidence="6 25" id="KW-0812">Transmembrane</keyword>
<dbReference type="RefSeq" id="XP_010935768.1">
    <property type="nucleotide sequence ID" value="XM_010937466.3"/>
</dbReference>
<keyword evidence="15 19" id="KW-0902">Two-component regulatory system</keyword>
<dbReference type="RefSeq" id="XP_073103251.1">
    <property type="nucleotide sequence ID" value="XM_073247150.1"/>
</dbReference>
<dbReference type="InterPro" id="IPR036890">
    <property type="entry name" value="HATPase_C_sf"/>
</dbReference>
<dbReference type="CDD" id="cd16938">
    <property type="entry name" value="HATPase_ETR2_ERS2-EIN4-like"/>
    <property type="match status" value="1"/>
</dbReference>
<feature type="domain" description="Histidine kinase" evidence="27">
    <location>
        <begin position="375"/>
        <end position="586"/>
    </location>
</feature>
<feature type="chain" id="PRO_5026886598" description="Ethylene receptor" evidence="26">
    <location>
        <begin position="21"/>
        <end position="755"/>
    </location>
</feature>
<dbReference type="InterPro" id="IPR001789">
    <property type="entry name" value="Sig_transdc_resp-reg_receiver"/>
</dbReference>
<dbReference type="Pfam" id="PF00072">
    <property type="entry name" value="Response_reg"/>
    <property type="match status" value="1"/>
</dbReference>
<dbReference type="SUPFAM" id="SSF47384">
    <property type="entry name" value="Homodimeric domain of signal transducing histidine kinase"/>
    <property type="match status" value="1"/>
</dbReference>
<evidence type="ECO:0000256" key="9">
    <source>
        <dbReference type="ARBA" id="ARBA00022745"/>
    </source>
</evidence>
<feature type="transmembrane region" description="Helical" evidence="25">
    <location>
        <begin position="105"/>
        <end position="133"/>
    </location>
</feature>
<dbReference type="SUPFAM" id="SSF52172">
    <property type="entry name" value="CheY-like"/>
    <property type="match status" value="1"/>
</dbReference>
<evidence type="ECO:0000256" key="18">
    <source>
        <dbReference type="ARBA" id="ARBA00023170"/>
    </source>
</evidence>
<dbReference type="FunFam" id="1.10.287.130:FF:000087">
    <property type="entry name" value="Ethylene receptor 4"/>
    <property type="match status" value="1"/>
</dbReference>
<dbReference type="InterPro" id="IPR003018">
    <property type="entry name" value="GAF"/>
</dbReference>
<dbReference type="PIRSF" id="PIRSF026389">
    <property type="entry name" value="Ethyln_sen_HK"/>
    <property type="match status" value="1"/>
</dbReference>
<evidence type="ECO:0000256" key="1">
    <source>
        <dbReference type="ARBA" id="ARBA00000085"/>
    </source>
</evidence>
<feature type="transmembrane region" description="Helical" evidence="25">
    <location>
        <begin position="79"/>
        <end position="99"/>
    </location>
</feature>
<evidence type="ECO:0000259" key="27">
    <source>
        <dbReference type="PROSITE" id="PS50109"/>
    </source>
</evidence>
<dbReference type="SMART" id="SM00388">
    <property type="entry name" value="HisKA"/>
    <property type="match status" value="1"/>
</dbReference>
<evidence type="ECO:0000256" key="14">
    <source>
        <dbReference type="ARBA" id="ARBA00023008"/>
    </source>
</evidence>
<gene>
    <name evidence="30" type="primary">LOC105055597</name>
</gene>
<dbReference type="Proteomes" id="UP000504607">
    <property type="component" value="Chromosome 12"/>
</dbReference>
<evidence type="ECO:0000256" key="20">
    <source>
        <dbReference type="PIRSR" id="PIRSR026389-2"/>
    </source>
</evidence>
<dbReference type="SUPFAM" id="SSF55781">
    <property type="entry name" value="GAF domain-like"/>
    <property type="match status" value="1"/>
</dbReference>
<comment type="catalytic activity">
    <reaction evidence="1">
        <text>ATP + protein L-histidine = ADP + protein N-phospho-L-histidine.</text>
        <dbReference type="EC" id="2.7.13.3"/>
    </reaction>
</comment>
<evidence type="ECO:0000256" key="26">
    <source>
        <dbReference type="SAM" id="SignalP"/>
    </source>
</evidence>
<feature type="domain" description="Response regulatory" evidence="28">
    <location>
        <begin position="634"/>
        <end position="752"/>
    </location>
</feature>
<dbReference type="GeneID" id="105055597"/>
<dbReference type="PANTHER" id="PTHR24423">
    <property type="entry name" value="TWO-COMPONENT SENSOR HISTIDINE KINASE"/>
    <property type="match status" value="1"/>
</dbReference>
<organism evidence="29 30">
    <name type="scientific">Elaeis guineensis var. tenera</name>
    <name type="common">Oil palm</name>
    <dbReference type="NCBI Taxonomy" id="51953"/>
    <lineage>
        <taxon>Eukaryota</taxon>
        <taxon>Viridiplantae</taxon>
        <taxon>Streptophyta</taxon>
        <taxon>Embryophyta</taxon>
        <taxon>Tracheophyta</taxon>
        <taxon>Spermatophyta</taxon>
        <taxon>Magnoliopsida</taxon>
        <taxon>Liliopsida</taxon>
        <taxon>Arecaceae</taxon>
        <taxon>Arecoideae</taxon>
        <taxon>Cocoseae</taxon>
        <taxon>Elaeidinae</taxon>
        <taxon>Elaeis</taxon>
    </lineage>
</organism>
<evidence type="ECO:0000313" key="29">
    <source>
        <dbReference type="Proteomes" id="UP000504607"/>
    </source>
</evidence>
<feature type="modified residue" description="4-aspartylphosphate" evidence="23">
    <location>
        <position position="685"/>
    </location>
</feature>
<keyword evidence="18 19" id="KW-0675">Receptor</keyword>
<dbReference type="Gene3D" id="3.30.450.40">
    <property type="match status" value="1"/>
</dbReference>
<keyword evidence="12 19" id="KW-0067">ATP-binding</keyword>
<dbReference type="SMART" id="SM00065">
    <property type="entry name" value="GAF"/>
    <property type="match status" value="1"/>
</dbReference>
<dbReference type="GO" id="GO:0000155">
    <property type="term" value="F:phosphorelay sensor kinase activity"/>
    <property type="evidence" value="ECO:0007669"/>
    <property type="project" value="InterPro"/>
</dbReference>
<feature type="cross-link" description="Glycyl lysine isopeptide (Lys-Gly) (interchain with G-Cter in ubiquitin)" evidence="22">
    <location>
        <position position="737"/>
    </location>
</feature>
<evidence type="ECO:0000256" key="17">
    <source>
        <dbReference type="ARBA" id="ARBA00023157"/>
    </source>
</evidence>
<dbReference type="InterPro" id="IPR058544">
    <property type="entry name" value="ETR1_N"/>
</dbReference>
<dbReference type="RefSeq" id="XP_073103252.1">
    <property type="nucleotide sequence ID" value="XM_073247151.1"/>
</dbReference>
<dbReference type="InterPro" id="IPR029016">
    <property type="entry name" value="GAF-like_dom_sf"/>
</dbReference>
<keyword evidence="24" id="KW-0175">Coiled coil</keyword>
<feature type="binding site" evidence="20">
    <location>
        <position position="89"/>
    </location>
    <ligand>
        <name>Cu cation</name>
        <dbReference type="ChEBI" id="CHEBI:23378"/>
    </ligand>
</feature>
<dbReference type="InterPro" id="IPR014525">
    <property type="entry name" value="ETR"/>
</dbReference>
<dbReference type="OrthoDB" id="60033at2759"/>
<dbReference type="GO" id="GO:0051740">
    <property type="term" value="F:ethylene binding"/>
    <property type="evidence" value="ECO:0007669"/>
    <property type="project" value="UniProtKB-UniRule"/>
</dbReference>
<evidence type="ECO:0000256" key="11">
    <source>
        <dbReference type="ARBA" id="ARBA00022824"/>
    </source>
</evidence>
<evidence type="ECO:0000256" key="12">
    <source>
        <dbReference type="ARBA" id="ARBA00022840"/>
    </source>
</evidence>
<dbReference type="InterPro" id="IPR005467">
    <property type="entry name" value="His_kinase_dom"/>
</dbReference>
<evidence type="ECO:0000256" key="24">
    <source>
        <dbReference type="SAM" id="Coils"/>
    </source>
</evidence>
<evidence type="ECO:0000256" key="22">
    <source>
        <dbReference type="PIRSR" id="PIRSR026389-4"/>
    </source>
</evidence>
<evidence type="ECO:0000256" key="6">
    <source>
        <dbReference type="ARBA" id="ARBA00022692"/>
    </source>
</evidence>
<dbReference type="PANTHER" id="PTHR24423:SF633">
    <property type="entry name" value="ETHYLENE RECEPTOR 2"/>
    <property type="match status" value="1"/>
</dbReference>
<evidence type="ECO:0000256" key="10">
    <source>
        <dbReference type="ARBA" id="ARBA00022777"/>
    </source>
</evidence>
<keyword evidence="13 25" id="KW-1133">Transmembrane helix</keyword>
<evidence type="ECO:0000256" key="2">
    <source>
        <dbReference type="ARBA" id="ARBA00004477"/>
    </source>
</evidence>
<comment type="cofactor">
    <cofactor evidence="20">
        <name>Cu cation</name>
        <dbReference type="ChEBI" id="CHEBI:23378"/>
    </cofactor>
    <text evidence="20">Binds 1 copper ion per dimer.</text>
</comment>
<proteinExistence type="inferred from homology"/>